<dbReference type="GO" id="GO:0051301">
    <property type="term" value="P:cell division"/>
    <property type="evidence" value="ECO:0007669"/>
    <property type="project" value="UniProtKB-KW"/>
</dbReference>
<dbReference type="CDD" id="cd16321">
    <property type="entry name" value="MraZ_C"/>
    <property type="match status" value="1"/>
</dbReference>
<comment type="caution">
    <text evidence="9">The sequence shown here is derived from an EMBL/GenBank/DDBJ whole genome shotgun (WGS) entry which is preliminary data.</text>
</comment>
<dbReference type="CDD" id="cd16320">
    <property type="entry name" value="MraZ_N"/>
    <property type="match status" value="1"/>
</dbReference>
<organism evidence="9">
    <name type="scientific">candidate division TA06 bacterium ADurb.Bin131</name>
    <dbReference type="NCBI Taxonomy" id="1852827"/>
    <lineage>
        <taxon>Bacteria</taxon>
        <taxon>Bacteria division TA06</taxon>
    </lineage>
</organism>
<accession>A0A1V6C6H1</accession>
<dbReference type="Gene3D" id="3.40.1550.20">
    <property type="entry name" value="Transcriptional regulator MraZ domain"/>
    <property type="match status" value="1"/>
</dbReference>
<evidence type="ECO:0000256" key="1">
    <source>
        <dbReference type="ARBA" id="ARBA00013860"/>
    </source>
</evidence>
<dbReference type="GO" id="GO:2000143">
    <property type="term" value="P:negative regulation of DNA-templated transcription initiation"/>
    <property type="evidence" value="ECO:0007669"/>
    <property type="project" value="TreeGrafter"/>
</dbReference>
<dbReference type="EMBL" id="MWDQ01000128">
    <property type="protein sequence ID" value="OQB72444.1"/>
    <property type="molecule type" value="Genomic_DNA"/>
</dbReference>
<comment type="similarity">
    <text evidence="7">Belongs to the MraZ family.</text>
</comment>
<dbReference type="PANTHER" id="PTHR34701">
    <property type="entry name" value="TRANSCRIPTIONAL REGULATOR MRAZ"/>
    <property type="match status" value="1"/>
</dbReference>
<keyword evidence="9" id="KW-0131">Cell cycle</keyword>
<evidence type="ECO:0000256" key="3">
    <source>
        <dbReference type="ARBA" id="ARBA00022737"/>
    </source>
</evidence>
<evidence type="ECO:0000256" key="6">
    <source>
        <dbReference type="ARBA" id="ARBA00023163"/>
    </source>
</evidence>
<dbReference type="Pfam" id="PF02381">
    <property type="entry name" value="MraZ"/>
    <property type="match status" value="2"/>
</dbReference>
<keyword evidence="6 7" id="KW-0804">Transcription</keyword>
<dbReference type="InterPro" id="IPR020603">
    <property type="entry name" value="MraZ_dom"/>
</dbReference>
<evidence type="ECO:0000256" key="5">
    <source>
        <dbReference type="ARBA" id="ARBA00023125"/>
    </source>
</evidence>
<dbReference type="PROSITE" id="PS51740">
    <property type="entry name" value="SPOVT_ABRB"/>
    <property type="match status" value="2"/>
</dbReference>
<dbReference type="InterPro" id="IPR003444">
    <property type="entry name" value="MraZ"/>
</dbReference>
<evidence type="ECO:0000259" key="8">
    <source>
        <dbReference type="PROSITE" id="PS51740"/>
    </source>
</evidence>
<dbReference type="HAMAP" id="MF_01008">
    <property type="entry name" value="MraZ"/>
    <property type="match status" value="1"/>
</dbReference>
<dbReference type="InterPro" id="IPR038619">
    <property type="entry name" value="MraZ_sf"/>
</dbReference>
<dbReference type="PANTHER" id="PTHR34701:SF1">
    <property type="entry name" value="TRANSCRIPTIONAL REGULATOR MRAZ"/>
    <property type="match status" value="1"/>
</dbReference>
<dbReference type="NCBIfam" id="TIGR00242">
    <property type="entry name" value="division/cell wall cluster transcriptional repressor MraZ"/>
    <property type="match status" value="1"/>
</dbReference>
<name>A0A1V6C6H1_UNCT6</name>
<evidence type="ECO:0000256" key="7">
    <source>
        <dbReference type="HAMAP-Rule" id="MF_01008"/>
    </source>
</evidence>
<dbReference type="InterPro" id="IPR037914">
    <property type="entry name" value="SpoVT-AbrB_sf"/>
</dbReference>
<proteinExistence type="inferred from homology"/>
<evidence type="ECO:0000313" key="9">
    <source>
        <dbReference type="EMBL" id="OQB72444.1"/>
    </source>
</evidence>
<evidence type="ECO:0000256" key="2">
    <source>
        <dbReference type="ARBA" id="ARBA00022490"/>
    </source>
</evidence>
<sequence length="205" mass="23736">MSSYKKHWTEVQYLFIMTFVKSQELTPSSIPFIEKSTFSKKFDKFNDIVLHICGRKWEEMVFIGEYWGRIDDKGRVVIPSKLRKTLFTQGVKNVYITRGLEACLFVFSETIWNVQTEKLKSLSFTKVDPRAFTRLFFSGAFQSKIDRQGRIVLPQNLSAYAGLKENIVIIGAGDRLEIWSEDNWNTYSKKALESYGKIAETLLGT</sequence>
<dbReference type="SUPFAM" id="SSF89447">
    <property type="entry name" value="AbrB/MazE/MraZ-like"/>
    <property type="match status" value="1"/>
</dbReference>
<dbReference type="GO" id="GO:0005737">
    <property type="term" value="C:cytoplasm"/>
    <property type="evidence" value="ECO:0007669"/>
    <property type="project" value="UniProtKB-UniRule"/>
</dbReference>
<keyword evidence="9" id="KW-0132">Cell division</keyword>
<protein>
    <recommendedName>
        <fullName evidence="1 7">Transcriptional regulator MraZ</fullName>
    </recommendedName>
</protein>
<keyword evidence="5 7" id="KW-0238">DNA-binding</keyword>
<feature type="domain" description="SpoVT-AbrB" evidence="8">
    <location>
        <begin position="65"/>
        <end position="111"/>
    </location>
</feature>
<evidence type="ECO:0000256" key="4">
    <source>
        <dbReference type="ARBA" id="ARBA00023015"/>
    </source>
</evidence>
<feature type="domain" description="SpoVT-AbrB" evidence="8">
    <location>
        <begin position="140"/>
        <end position="183"/>
    </location>
</feature>
<comment type="subunit">
    <text evidence="7">Forms oligomers.</text>
</comment>
<keyword evidence="2 7" id="KW-0963">Cytoplasm</keyword>
<dbReference type="GO" id="GO:0003700">
    <property type="term" value="F:DNA-binding transcription factor activity"/>
    <property type="evidence" value="ECO:0007669"/>
    <property type="project" value="UniProtKB-UniRule"/>
</dbReference>
<dbReference type="InterPro" id="IPR007159">
    <property type="entry name" value="SpoVT-AbrB_dom"/>
</dbReference>
<gene>
    <name evidence="7" type="primary">mraZ</name>
    <name evidence="9" type="ORF">BWX89_01311</name>
</gene>
<dbReference type="GO" id="GO:0000976">
    <property type="term" value="F:transcription cis-regulatory region binding"/>
    <property type="evidence" value="ECO:0007669"/>
    <property type="project" value="TreeGrafter"/>
</dbReference>
<dbReference type="InterPro" id="IPR035644">
    <property type="entry name" value="MraZ_C"/>
</dbReference>
<dbReference type="AlphaFoldDB" id="A0A1V6C6H1"/>
<dbReference type="GO" id="GO:0009295">
    <property type="term" value="C:nucleoid"/>
    <property type="evidence" value="ECO:0007669"/>
    <property type="project" value="UniProtKB-SubCell"/>
</dbReference>
<comment type="subcellular location">
    <subcellularLocation>
        <location evidence="7">Cytoplasm</location>
        <location evidence="7">Nucleoid</location>
    </subcellularLocation>
</comment>
<reference evidence="9" key="1">
    <citation type="submission" date="2017-02" db="EMBL/GenBank/DDBJ databases">
        <title>Delving into the versatile metabolic prowess of the omnipresent phylum Bacteroidetes.</title>
        <authorList>
            <person name="Nobu M.K."/>
            <person name="Mei R."/>
            <person name="Narihiro T."/>
            <person name="Kuroda K."/>
            <person name="Liu W.-T."/>
        </authorList>
    </citation>
    <scope>NUCLEOTIDE SEQUENCE</scope>
    <source>
        <strain evidence="9">ADurb.Bin131</strain>
    </source>
</reference>
<keyword evidence="3" id="KW-0677">Repeat</keyword>
<dbReference type="Proteomes" id="UP000485562">
    <property type="component" value="Unassembled WGS sequence"/>
</dbReference>
<keyword evidence="4 7" id="KW-0805">Transcription regulation</keyword>
<dbReference type="InterPro" id="IPR035642">
    <property type="entry name" value="MraZ_N"/>
</dbReference>